<dbReference type="KEGG" id="sfol:H3H32_02700"/>
<dbReference type="RefSeq" id="WP_182461140.1">
    <property type="nucleotide sequence ID" value="NZ_CP059732.1"/>
</dbReference>
<name>A0A7G5GYE2_9BACT</name>
<organism evidence="2 3">
    <name type="scientific">Spirosoma foliorum</name>
    <dbReference type="NCBI Taxonomy" id="2710596"/>
    <lineage>
        <taxon>Bacteria</taxon>
        <taxon>Pseudomonadati</taxon>
        <taxon>Bacteroidota</taxon>
        <taxon>Cytophagia</taxon>
        <taxon>Cytophagales</taxon>
        <taxon>Cytophagaceae</taxon>
        <taxon>Spirosoma</taxon>
    </lineage>
</organism>
<evidence type="ECO:0000313" key="3">
    <source>
        <dbReference type="Proteomes" id="UP000515369"/>
    </source>
</evidence>
<protein>
    <submittedName>
        <fullName evidence="2">Uncharacterized protein</fullName>
    </submittedName>
</protein>
<feature type="compositionally biased region" description="Polar residues" evidence="1">
    <location>
        <begin position="8"/>
        <end position="20"/>
    </location>
</feature>
<dbReference type="Proteomes" id="UP000515369">
    <property type="component" value="Chromosome"/>
</dbReference>
<reference evidence="2 3" key="1">
    <citation type="submission" date="2020-07" db="EMBL/GenBank/DDBJ databases">
        <title>Spirosoma foliorum sp. nov., isolated from the leaves on the Nejang mountain Korea, Republic of.</title>
        <authorList>
            <person name="Ho H."/>
            <person name="Lee Y.-J."/>
            <person name="Nurcahyanto D.-A."/>
            <person name="Kim S.-G."/>
        </authorList>
    </citation>
    <scope>NUCLEOTIDE SEQUENCE [LARGE SCALE GENOMIC DNA]</scope>
    <source>
        <strain evidence="2 3">PL0136</strain>
    </source>
</reference>
<accession>A0A7G5GYE2</accession>
<sequence>MGSLPATGLTSRRQADSPTKQGCKGAGGSCSGKFFNHHQPLWALGGPSPKSVFAVVSATGRTSRDRAALAR</sequence>
<feature type="region of interest" description="Disordered" evidence="1">
    <location>
        <begin position="1"/>
        <end position="29"/>
    </location>
</feature>
<evidence type="ECO:0000256" key="1">
    <source>
        <dbReference type="SAM" id="MobiDB-lite"/>
    </source>
</evidence>
<proteinExistence type="predicted"/>
<keyword evidence="3" id="KW-1185">Reference proteome</keyword>
<gene>
    <name evidence="2" type="ORF">H3H32_02700</name>
</gene>
<evidence type="ECO:0000313" key="2">
    <source>
        <dbReference type="EMBL" id="QMW03884.1"/>
    </source>
</evidence>
<dbReference type="AlphaFoldDB" id="A0A7G5GYE2"/>
<dbReference type="EMBL" id="CP059732">
    <property type="protein sequence ID" value="QMW03884.1"/>
    <property type="molecule type" value="Genomic_DNA"/>
</dbReference>